<evidence type="ECO:0000313" key="2">
    <source>
        <dbReference type="Proteomes" id="UP000217076"/>
    </source>
</evidence>
<protein>
    <submittedName>
        <fullName evidence="1">Nitrogen fixation protein NifQ</fullName>
    </submittedName>
</protein>
<dbReference type="EMBL" id="FNCV01000022">
    <property type="protein sequence ID" value="SDH91325.1"/>
    <property type="molecule type" value="Genomic_DNA"/>
</dbReference>
<dbReference type="RefSeq" id="WP_176787908.1">
    <property type="nucleotide sequence ID" value="NZ_FNCV01000022.1"/>
</dbReference>
<evidence type="ECO:0000313" key="1">
    <source>
        <dbReference type="EMBL" id="SDH91325.1"/>
    </source>
</evidence>
<dbReference type="Pfam" id="PF04891">
    <property type="entry name" value="NifQ"/>
    <property type="match status" value="1"/>
</dbReference>
<reference evidence="2" key="1">
    <citation type="submission" date="2016-10" db="EMBL/GenBank/DDBJ databases">
        <authorList>
            <person name="Varghese N."/>
            <person name="Submissions S."/>
        </authorList>
    </citation>
    <scope>NUCLEOTIDE SEQUENCE [LARGE SCALE GENOMIC DNA]</scope>
    <source>
        <strain evidence="2">930I</strain>
    </source>
</reference>
<dbReference type="AlphaFoldDB" id="A0A1G8GAC9"/>
<keyword evidence="2" id="KW-1185">Reference proteome</keyword>
<gene>
    <name evidence="1" type="ORF">SAMN05421742_1227</name>
</gene>
<organism evidence="1 2">
    <name type="scientific">Roseospirillum parvum</name>
    <dbReference type="NCBI Taxonomy" id="83401"/>
    <lineage>
        <taxon>Bacteria</taxon>
        <taxon>Pseudomonadati</taxon>
        <taxon>Pseudomonadota</taxon>
        <taxon>Alphaproteobacteria</taxon>
        <taxon>Rhodospirillales</taxon>
        <taxon>Rhodospirillaceae</taxon>
        <taxon>Roseospirillum</taxon>
    </lineage>
</organism>
<dbReference type="Proteomes" id="UP000217076">
    <property type="component" value="Unassembled WGS sequence"/>
</dbReference>
<sequence length="203" mass="20799">MATGPSLTAAVHPALCEPDRTLLAAIIAKGLAEAGPGPGLAVALGLEGARLKALLRNVLPGAPELAASLPPGASAGPAALEEPDLRALLAESLAPAPPGPAAEFAAALPAILARRCQGPGHLWCDLGLADRGQLQGLMGRHFPALKADNPGMRWKKYLYRVLCRREGLTICKAPNCRDCVDYAACFVDPGVADVGHPTGATLN</sequence>
<name>A0A1G8GAC9_9PROT</name>
<dbReference type="InterPro" id="IPR006975">
    <property type="entry name" value="NifQ"/>
</dbReference>
<proteinExistence type="predicted"/>
<dbReference type="STRING" id="83401.SAMN05421742_1227"/>
<dbReference type="GO" id="GO:0009399">
    <property type="term" value="P:nitrogen fixation"/>
    <property type="evidence" value="ECO:0007669"/>
    <property type="project" value="InterPro"/>
</dbReference>
<dbReference type="GO" id="GO:0030151">
    <property type="term" value="F:molybdenum ion binding"/>
    <property type="evidence" value="ECO:0007669"/>
    <property type="project" value="InterPro"/>
</dbReference>
<accession>A0A1G8GAC9</accession>